<sequence length="268" mass="30326">MGAEAVFAMVAETLHVMKSMGNPIALAFFVVEATITRDDALMVVMLPCTFRTQHISSAKSHNNLKLNLASSPIEPLIQIANAQDFVEPLTNRIRSRETTDLVAENAELRHGNLGRLPRLDINRATRSAGKSSFSSQNSLDGMRRGENELRCGEDRKSWRSIGMIPAQKTMSGEKRNRGAVWLEFAQIRLKSGINHAPKHPVYPTNPVPSPLSLTGFRRISVPKEKDRCLRQTLLIPHRRRRRRSFGTFKTLVKQRETTQQQRRTGDYE</sequence>
<feature type="region of interest" description="Disordered" evidence="1">
    <location>
        <begin position="126"/>
        <end position="145"/>
    </location>
</feature>
<proteinExistence type="predicted"/>
<dbReference type="EMBL" id="KZ502795">
    <property type="protein sequence ID" value="PKU72940.1"/>
    <property type="molecule type" value="Genomic_DNA"/>
</dbReference>
<reference evidence="2 3" key="2">
    <citation type="journal article" date="2017" name="Nature">
        <title>The Apostasia genome and the evolution of orchids.</title>
        <authorList>
            <person name="Zhang G.Q."/>
            <person name="Liu K.W."/>
            <person name="Li Z."/>
            <person name="Lohaus R."/>
            <person name="Hsiao Y.Y."/>
            <person name="Niu S.C."/>
            <person name="Wang J.Y."/>
            <person name="Lin Y.C."/>
            <person name="Xu Q."/>
            <person name="Chen L.J."/>
            <person name="Yoshida K."/>
            <person name="Fujiwara S."/>
            <person name="Wang Z.W."/>
            <person name="Zhang Y.Q."/>
            <person name="Mitsuda N."/>
            <person name="Wang M."/>
            <person name="Liu G.H."/>
            <person name="Pecoraro L."/>
            <person name="Huang H.X."/>
            <person name="Xiao X.J."/>
            <person name="Lin M."/>
            <person name="Wu X.Y."/>
            <person name="Wu W.L."/>
            <person name="Chen Y.Y."/>
            <person name="Chang S.B."/>
            <person name="Sakamoto S."/>
            <person name="Ohme-Takagi M."/>
            <person name="Yagi M."/>
            <person name="Zeng S.J."/>
            <person name="Shen C.Y."/>
            <person name="Yeh C.M."/>
            <person name="Luo Y.B."/>
            <person name="Tsai W.C."/>
            <person name="Van de Peer Y."/>
            <person name="Liu Z.J."/>
        </authorList>
    </citation>
    <scope>NUCLEOTIDE SEQUENCE [LARGE SCALE GENOMIC DNA]</scope>
    <source>
        <tissue evidence="2">The whole plant</tissue>
    </source>
</reference>
<organism evidence="2 3">
    <name type="scientific">Dendrobium catenatum</name>
    <dbReference type="NCBI Taxonomy" id="906689"/>
    <lineage>
        <taxon>Eukaryota</taxon>
        <taxon>Viridiplantae</taxon>
        <taxon>Streptophyta</taxon>
        <taxon>Embryophyta</taxon>
        <taxon>Tracheophyta</taxon>
        <taxon>Spermatophyta</taxon>
        <taxon>Magnoliopsida</taxon>
        <taxon>Liliopsida</taxon>
        <taxon>Asparagales</taxon>
        <taxon>Orchidaceae</taxon>
        <taxon>Epidendroideae</taxon>
        <taxon>Malaxideae</taxon>
        <taxon>Dendrobiinae</taxon>
        <taxon>Dendrobium</taxon>
    </lineage>
</organism>
<evidence type="ECO:0000256" key="1">
    <source>
        <dbReference type="SAM" id="MobiDB-lite"/>
    </source>
</evidence>
<evidence type="ECO:0000313" key="3">
    <source>
        <dbReference type="Proteomes" id="UP000233837"/>
    </source>
</evidence>
<name>A0A2I0WBA7_9ASPA</name>
<keyword evidence="3" id="KW-1185">Reference proteome</keyword>
<dbReference type="Proteomes" id="UP000233837">
    <property type="component" value="Unassembled WGS sequence"/>
</dbReference>
<reference evidence="2 3" key="1">
    <citation type="journal article" date="2016" name="Sci. Rep.">
        <title>The Dendrobium catenatum Lindl. genome sequence provides insights into polysaccharide synthase, floral development and adaptive evolution.</title>
        <authorList>
            <person name="Zhang G.Q."/>
            <person name="Xu Q."/>
            <person name="Bian C."/>
            <person name="Tsai W.C."/>
            <person name="Yeh C.M."/>
            <person name="Liu K.W."/>
            <person name="Yoshida K."/>
            <person name="Zhang L.S."/>
            <person name="Chang S.B."/>
            <person name="Chen F."/>
            <person name="Shi Y."/>
            <person name="Su Y.Y."/>
            <person name="Zhang Y.Q."/>
            <person name="Chen L.J."/>
            <person name="Yin Y."/>
            <person name="Lin M."/>
            <person name="Huang H."/>
            <person name="Deng H."/>
            <person name="Wang Z.W."/>
            <person name="Zhu S.L."/>
            <person name="Zhao X."/>
            <person name="Deng C."/>
            <person name="Niu S.C."/>
            <person name="Huang J."/>
            <person name="Wang M."/>
            <person name="Liu G.H."/>
            <person name="Yang H.J."/>
            <person name="Xiao X.J."/>
            <person name="Hsiao Y.Y."/>
            <person name="Wu W.L."/>
            <person name="Chen Y.Y."/>
            <person name="Mitsuda N."/>
            <person name="Ohme-Takagi M."/>
            <person name="Luo Y.B."/>
            <person name="Van de Peer Y."/>
            <person name="Liu Z.J."/>
        </authorList>
    </citation>
    <scope>NUCLEOTIDE SEQUENCE [LARGE SCALE GENOMIC DNA]</scope>
    <source>
        <tissue evidence="2">The whole plant</tissue>
    </source>
</reference>
<gene>
    <name evidence="2" type="ORF">MA16_Dca007503</name>
</gene>
<feature type="compositionally biased region" description="Polar residues" evidence="1">
    <location>
        <begin position="126"/>
        <end position="139"/>
    </location>
</feature>
<feature type="region of interest" description="Disordered" evidence="1">
    <location>
        <begin position="245"/>
        <end position="268"/>
    </location>
</feature>
<evidence type="ECO:0000313" key="2">
    <source>
        <dbReference type="EMBL" id="PKU72940.1"/>
    </source>
</evidence>
<dbReference type="AlphaFoldDB" id="A0A2I0WBA7"/>
<protein>
    <submittedName>
        <fullName evidence="2">Uncharacterized protein</fullName>
    </submittedName>
</protein>
<accession>A0A2I0WBA7</accession>